<accession>A0A369WN01</accession>
<evidence type="ECO:0000313" key="3">
    <source>
        <dbReference type="Proteomes" id="UP000253769"/>
    </source>
</evidence>
<dbReference type="Proteomes" id="UP000253769">
    <property type="component" value="Unassembled WGS sequence"/>
</dbReference>
<name>A0A369WN01_9GAMM</name>
<gene>
    <name evidence="2" type="ORF">DV711_08375</name>
</gene>
<dbReference type="RefSeq" id="WP_114695226.1">
    <property type="nucleotide sequence ID" value="NZ_QQOH01000002.1"/>
</dbReference>
<dbReference type="AlphaFoldDB" id="A0A369WN01"/>
<keyword evidence="3" id="KW-1185">Reference proteome</keyword>
<organism evidence="2 3">
    <name type="scientific">Motiliproteus coralliicola</name>
    <dbReference type="NCBI Taxonomy" id="2283196"/>
    <lineage>
        <taxon>Bacteria</taxon>
        <taxon>Pseudomonadati</taxon>
        <taxon>Pseudomonadota</taxon>
        <taxon>Gammaproteobacteria</taxon>
        <taxon>Oceanospirillales</taxon>
        <taxon>Oceanospirillaceae</taxon>
        <taxon>Motiliproteus</taxon>
    </lineage>
</organism>
<keyword evidence="1" id="KW-0732">Signal</keyword>
<sequence>MKQLLPLLLALLLCSPAANAKDSDNNRWQAVRADDEGTAVWILDTRTGKVKRCLISGVSGQGKPDCTPLSD</sequence>
<evidence type="ECO:0000256" key="1">
    <source>
        <dbReference type="SAM" id="SignalP"/>
    </source>
</evidence>
<proteinExistence type="predicted"/>
<evidence type="ECO:0000313" key="2">
    <source>
        <dbReference type="EMBL" id="RDE22593.1"/>
    </source>
</evidence>
<reference evidence="2 3" key="1">
    <citation type="submission" date="2018-07" db="EMBL/GenBank/DDBJ databases">
        <title>Motiliproteus coralliicola sp. nov., a bacterium isolated from Coral.</title>
        <authorList>
            <person name="Wang G."/>
        </authorList>
    </citation>
    <scope>NUCLEOTIDE SEQUENCE [LARGE SCALE GENOMIC DNA]</scope>
    <source>
        <strain evidence="2 3">C34</strain>
    </source>
</reference>
<feature type="signal peptide" evidence="1">
    <location>
        <begin position="1"/>
        <end position="20"/>
    </location>
</feature>
<feature type="chain" id="PRO_5017026456" evidence="1">
    <location>
        <begin position="21"/>
        <end position="71"/>
    </location>
</feature>
<dbReference type="EMBL" id="QQOH01000002">
    <property type="protein sequence ID" value="RDE22593.1"/>
    <property type="molecule type" value="Genomic_DNA"/>
</dbReference>
<protein>
    <submittedName>
        <fullName evidence="2">Uncharacterized protein</fullName>
    </submittedName>
</protein>
<comment type="caution">
    <text evidence="2">The sequence shown here is derived from an EMBL/GenBank/DDBJ whole genome shotgun (WGS) entry which is preliminary data.</text>
</comment>